<dbReference type="EMBL" id="JBHZOL010000031">
    <property type="protein sequence ID" value="MFE4105696.1"/>
    <property type="molecule type" value="Genomic_DNA"/>
</dbReference>
<keyword evidence="2" id="KW-1185">Reference proteome</keyword>
<reference evidence="1 2" key="1">
    <citation type="submission" date="2024-10" db="EMBL/GenBank/DDBJ databases">
        <authorList>
            <person name="Ratan Roy A."/>
            <person name="Morales Sandoval P.H."/>
            <person name="De Los Santos Villalobos S."/>
            <person name="Chakraborty S."/>
            <person name="Mukherjee J."/>
        </authorList>
    </citation>
    <scope>NUCLEOTIDE SEQUENCE [LARGE SCALE GENOMIC DNA]</scope>
    <source>
        <strain evidence="1 2">S1</strain>
    </source>
</reference>
<organism evidence="1 2">
    <name type="scientific">Almyronema epifaneia S1</name>
    <dbReference type="NCBI Taxonomy" id="2991925"/>
    <lineage>
        <taxon>Bacteria</taxon>
        <taxon>Bacillati</taxon>
        <taxon>Cyanobacteriota</taxon>
        <taxon>Cyanophyceae</taxon>
        <taxon>Nodosilineales</taxon>
        <taxon>Nodosilineaceae</taxon>
        <taxon>Almyronema</taxon>
        <taxon>Almyronema epifaneia</taxon>
    </lineage>
</organism>
<accession>A0ABW6IC09</accession>
<dbReference type="RefSeq" id="WP_377962727.1">
    <property type="nucleotide sequence ID" value="NZ_JBHZOL010000031.1"/>
</dbReference>
<protein>
    <submittedName>
        <fullName evidence="1">Uncharacterized protein</fullName>
    </submittedName>
</protein>
<proteinExistence type="predicted"/>
<evidence type="ECO:0000313" key="2">
    <source>
        <dbReference type="Proteomes" id="UP001600165"/>
    </source>
</evidence>
<gene>
    <name evidence="1" type="ORF">ACFVKH_05365</name>
</gene>
<evidence type="ECO:0000313" key="1">
    <source>
        <dbReference type="EMBL" id="MFE4105696.1"/>
    </source>
</evidence>
<comment type="caution">
    <text evidence="1">The sequence shown here is derived from an EMBL/GenBank/DDBJ whole genome shotgun (WGS) entry which is preliminary data.</text>
</comment>
<sequence>MIVDRVPGDYQSASSHPPERMLLELQEAQQTIYDFLLKIVKTWPASQVLEEFKRLFIQHSDTTNAETLPSLYAIVFANNEQEFCNTLKRSCYILINNWEVKREHQAIQDLIGLFEDPVLQRHTFSPTLKRLRNWLRRFVVSEDFQTIRLFAFRLHEESREEQWSTRYASYLLVPQYVDTQNPIEQREAARVLSRRLKEKFKFELALYTAHSQSASPISKRLKNPTALGEGVLRLIKAIVARRGRYSYRNLAHLFLQQTRELRYRSFKKSLVNYLIFSVDQPDFVKTLKAQLSQKLDQLHTDYNDNPLDSSLILRTCNRTIDYLTTEDKSTPSMLFTMLLSQGSSLTLAIVLLKLILVSKSSHAYLEVRIAELIRYYEQFPRDQCRWIINFLEVFSVTFAIYAENIEYNLIQVDENGKIQPSASFSRRVNLDACRIFSQAIRQPELAEGTQAEDEAGPEVNL</sequence>
<name>A0ABW6IC09_9CYAN</name>
<dbReference type="Proteomes" id="UP001600165">
    <property type="component" value="Unassembled WGS sequence"/>
</dbReference>